<dbReference type="EnsemblPlants" id="OMERI06G24790.1">
    <property type="protein sequence ID" value="OMERI06G24790.1"/>
    <property type="gene ID" value="OMERI06G24790"/>
</dbReference>
<dbReference type="HOGENOM" id="CLU_2726300_0_0_1"/>
<keyword evidence="2" id="KW-1185">Reference proteome</keyword>
<dbReference type="Proteomes" id="UP000008021">
    <property type="component" value="Chromosome 6"/>
</dbReference>
<organism evidence="1">
    <name type="scientific">Oryza meridionalis</name>
    <dbReference type="NCBI Taxonomy" id="40149"/>
    <lineage>
        <taxon>Eukaryota</taxon>
        <taxon>Viridiplantae</taxon>
        <taxon>Streptophyta</taxon>
        <taxon>Embryophyta</taxon>
        <taxon>Tracheophyta</taxon>
        <taxon>Spermatophyta</taxon>
        <taxon>Magnoliopsida</taxon>
        <taxon>Liliopsida</taxon>
        <taxon>Poales</taxon>
        <taxon>Poaceae</taxon>
        <taxon>BOP clade</taxon>
        <taxon>Oryzoideae</taxon>
        <taxon>Oryzeae</taxon>
        <taxon>Oryzinae</taxon>
        <taxon>Oryza</taxon>
    </lineage>
</organism>
<protein>
    <submittedName>
        <fullName evidence="1">Uncharacterized protein</fullName>
    </submittedName>
</protein>
<accession>A0A0E0E5A2</accession>
<proteinExistence type="predicted"/>
<evidence type="ECO:0000313" key="2">
    <source>
        <dbReference type="Proteomes" id="UP000008021"/>
    </source>
</evidence>
<evidence type="ECO:0000313" key="1">
    <source>
        <dbReference type="EnsemblPlants" id="OMERI06G24790.1"/>
    </source>
</evidence>
<reference evidence="1" key="2">
    <citation type="submission" date="2018-05" db="EMBL/GenBank/DDBJ databases">
        <title>OmerRS3 (Oryza meridionalis Reference Sequence Version 3).</title>
        <authorList>
            <person name="Zhang J."/>
            <person name="Kudrna D."/>
            <person name="Lee S."/>
            <person name="Talag J."/>
            <person name="Welchert J."/>
            <person name="Wing R.A."/>
        </authorList>
    </citation>
    <scope>NUCLEOTIDE SEQUENCE [LARGE SCALE GENOMIC DNA]</scope>
    <source>
        <strain evidence="1">cv. OR44</strain>
    </source>
</reference>
<reference evidence="1" key="1">
    <citation type="submission" date="2015-04" db="UniProtKB">
        <authorList>
            <consortium name="EnsemblPlants"/>
        </authorList>
    </citation>
    <scope>IDENTIFICATION</scope>
</reference>
<dbReference type="AlphaFoldDB" id="A0A0E0E5A2"/>
<dbReference type="Gramene" id="OMERI06G24790.1">
    <property type="protein sequence ID" value="OMERI06G24790.1"/>
    <property type="gene ID" value="OMERI06G24790"/>
</dbReference>
<name>A0A0E0E5A2_9ORYZ</name>
<sequence>MDRNRMPSGTDMDVHKACRAPLICSGIRLERQPVSRKLPTWSQATLDQAGRIACSRSKASIIICKEKMEGTGHTEDSNMATGYNGFFR</sequence>